<protein>
    <submittedName>
        <fullName evidence="1">Uncharacterized protein</fullName>
    </submittedName>
</protein>
<evidence type="ECO:0000313" key="1">
    <source>
        <dbReference type="EMBL" id="KAL3270589.1"/>
    </source>
</evidence>
<proteinExistence type="predicted"/>
<sequence length="121" mass="14491">MNDNKRSPNKKLFQQELNRMAKYISTKENSNQESKEVVHHMYIIQQIGTNELEDIGSVIERNFDFDMMKASIESKKHAEHLLKCDFKTTKCMDCIKRVIEYDESRKNTRTDLDNFLFKYYP</sequence>
<comment type="caution">
    <text evidence="1">The sequence shown here is derived from an EMBL/GenBank/DDBJ whole genome shotgun (WGS) entry which is preliminary data.</text>
</comment>
<dbReference type="Proteomes" id="UP001516400">
    <property type="component" value="Unassembled WGS sequence"/>
</dbReference>
<accession>A0ABD2MWQ8</accession>
<name>A0ABD2MWQ8_9CUCU</name>
<dbReference type="AlphaFoldDB" id="A0ABD2MWQ8"/>
<reference evidence="1 2" key="1">
    <citation type="journal article" date="2021" name="BMC Biol.">
        <title>Horizontally acquired antibacterial genes associated with adaptive radiation of ladybird beetles.</title>
        <authorList>
            <person name="Li H.S."/>
            <person name="Tang X.F."/>
            <person name="Huang Y.H."/>
            <person name="Xu Z.Y."/>
            <person name="Chen M.L."/>
            <person name="Du X.Y."/>
            <person name="Qiu B.Y."/>
            <person name="Chen P.T."/>
            <person name="Zhang W."/>
            <person name="Slipinski A."/>
            <person name="Escalona H.E."/>
            <person name="Waterhouse R.M."/>
            <person name="Zwick A."/>
            <person name="Pang H."/>
        </authorList>
    </citation>
    <scope>NUCLEOTIDE SEQUENCE [LARGE SCALE GENOMIC DNA]</scope>
    <source>
        <strain evidence="1">SYSU2018</strain>
    </source>
</reference>
<dbReference type="EMBL" id="JABFTP020000042">
    <property type="protein sequence ID" value="KAL3270589.1"/>
    <property type="molecule type" value="Genomic_DNA"/>
</dbReference>
<organism evidence="1 2">
    <name type="scientific">Cryptolaemus montrouzieri</name>
    <dbReference type="NCBI Taxonomy" id="559131"/>
    <lineage>
        <taxon>Eukaryota</taxon>
        <taxon>Metazoa</taxon>
        <taxon>Ecdysozoa</taxon>
        <taxon>Arthropoda</taxon>
        <taxon>Hexapoda</taxon>
        <taxon>Insecta</taxon>
        <taxon>Pterygota</taxon>
        <taxon>Neoptera</taxon>
        <taxon>Endopterygota</taxon>
        <taxon>Coleoptera</taxon>
        <taxon>Polyphaga</taxon>
        <taxon>Cucujiformia</taxon>
        <taxon>Coccinelloidea</taxon>
        <taxon>Coccinellidae</taxon>
        <taxon>Scymninae</taxon>
        <taxon>Scymnini</taxon>
        <taxon>Cryptolaemus</taxon>
    </lineage>
</organism>
<gene>
    <name evidence="1" type="ORF">HHI36_021126</name>
</gene>
<evidence type="ECO:0000313" key="2">
    <source>
        <dbReference type="Proteomes" id="UP001516400"/>
    </source>
</evidence>
<keyword evidence="2" id="KW-1185">Reference proteome</keyword>